<accession>A0AAD1XFK9</accession>
<gene>
    <name evidence="1" type="ORF">ECRASSUSDP1_LOCUS11644</name>
</gene>
<evidence type="ECO:0000313" key="2">
    <source>
        <dbReference type="Proteomes" id="UP001295684"/>
    </source>
</evidence>
<name>A0AAD1XFK9_EUPCR</name>
<organism evidence="1 2">
    <name type="scientific">Euplotes crassus</name>
    <dbReference type="NCBI Taxonomy" id="5936"/>
    <lineage>
        <taxon>Eukaryota</taxon>
        <taxon>Sar</taxon>
        <taxon>Alveolata</taxon>
        <taxon>Ciliophora</taxon>
        <taxon>Intramacronucleata</taxon>
        <taxon>Spirotrichea</taxon>
        <taxon>Hypotrichia</taxon>
        <taxon>Euplotida</taxon>
        <taxon>Euplotidae</taxon>
        <taxon>Moneuplotes</taxon>
    </lineage>
</organism>
<comment type="caution">
    <text evidence="1">The sequence shown here is derived from an EMBL/GenBank/DDBJ whole genome shotgun (WGS) entry which is preliminary data.</text>
</comment>
<keyword evidence="2" id="KW-1185">Reference proteome</keyword>
<dbReference type="EMBL" id="CAMPGE010011504">
    <property type="protein sequence ID" value="CAI2370333.1"/>
    <property type="molecule type" value="Genomic_DNA"/>
</dbReference>
<evidence type="ECO:0000313" key="1">
    <source>
        <dbReference type="EMBL" id="CAI2370333.1"/>
    </source>
</evidence>
<reference evidence="1" key="1">
    <citation type="submission" date="2023-07" db="EMBL/GenBank/DDBJ databases">
        <authorList>
            <consortium name="AG Swart"/>
            <person name="Singh M."/>
            <person name="Singh A."/>
            <person name="Seah K."/>
            <person name="Emmerich C."/>
        </authorList>
    </citation>
    <scope>NUCLEOTIDE SEQUENCE</scope>
    <source>
        <strain evidence="1">DP1</strain>
    </source>
</reference>
<protein>
    <submittedName>
        <fullName evidence="1">Uncharacterized protein</fullName>
    </submittedName>
</protein>
<proteinExistence type="predicted"/>
<dbReference type="Proteomes" id="UP001295684">
    <property type="component" value="Unassembled WGS sequence"/>
</dbReference>
<dbReference type="AlphaFoldDB" id="A0AAD1XFK9"/>
<sequence length="397" mass="46784">MSEAYNFLFSRCHVAHERILKLHQFRERAKPNLKAEDEESFVVNPLQCRPDVRLMEQRRRMSTKSEENHDIPIDFSFQEDLPGNESDLYQEKFYDANIANAIWKDDLDDGFLTDNLHDQKFELHECHEDRGVTNTCIVLEDQNNFENVKDIQDENFLDDKNYNYKNLELELASFHQSFDTFAMPEIKDNLVAVKDLTVFGKVVSTKEDEPAPQANVNPIVKSSKGRGIKRKTKTNSFALGRTCFRGMSNYFKNKFEPFLKQWEKDFSNTERKSMDKLIKDFIQIEFTDCQHCVDSDEFLNSMVTILHSQNYKKPDDYIKRRDFRKIRSLLYCFSSSAKKNFISDKTYAIIFQNFFVKARDEFLGSKAKAKNPAFRDELSQELEDIYYLSLETLKESQ</sequence>